<proteinExistence type="predicted"/>
<accession>A0ACB9Z210</accession>
<comment type="caution">
    <text evidence="1">The sequence shown here is derived from an EMBL/GenBank/DDBJ whole genome shotgun (WGS) entry which is preliminary data.</text>
</comment>
<gene>
    <name evidence="1" type="ORF">F4820DRAFT_306697</name>
</gene>
<name>A0ACB9Z210_9PEZI</name>
<dbReference type="EMBL" id="MU393475">
    <property type="protein sequence ID" value="KAI4865215.1"/>
    <property type="molecule type" value="Genomic_DNA"/>
</dbReference>
<organism evidence="1 2">
    <name type="scientific">Hypoxylon rubiginosum</name>
    <dbReference type="NCBI Taxonomy" id="110542"/>
    <lineage>
        <taxon>Eukaryota</taxon>
        <taxon>Fungi</taxon>
        <taxon>Dikarya</taxon>
        <taxon>Ascomycota</taxon>
        <taxon>Pezizomycotina</taxon>
        <taxon>Sordariomycetes</taxon>
        <taxon>Xylariomycetidae</taxon>
        <taxon>Xylariales</taxon>
        <taxon>Hypoxylaceae</taxon>
        <taxon>Hypoxylon</taxon>
    </lineage>
</organism>
<evidence type="ECO:0000313" key="2">
    <source>
        <dbReference type="Proteomes" id="UP001497700"/>
    </source>
</evidence>
<evidence type="ECO:0000313" key="1">
    <source>
        <dbReference type="EMBL" id="KAI4865215.1"/>
    </source>
</evidence>
<protein>
    <submittedName>
        <fullName evidence="1">Uncharacterized protein</fullName>
    </submittedName>
</protein>
<reference evidence="1 2" key="1">
    <citation type="journal article" date="2022" name="New Phytol.">
        <title>Ecological generalism drives hyperdiversity of secondary metabolite gene clusters in xylarialean endophytes.</title>
        <authorList>
            <person name="Franco M.E.E."/>
            <person name="Wisecaver J.H."/>
            <person name="Arnold A.E."/>
            <person name="Ju Y.M."/>
            <person name="Slot J.C."/>
            <person name="Ahrendt S."/>
            <person name="Moore L.P."/>
            <person name="Eastman K.E."/>
            <person name="Scott K."/>
            <person name="Konkel Z."/>
            <person name="Mondo S.J."/>
            <person name="Kuo A."/>
            <person name="Hayes R.D."/>
            <person name="Haridas S."/>
            <person name="Andreopoulos B."/>
            <person name="Riley R."/>
            <person name="LaButti K."/>
            <person name="Pangilinan J."/>
            <person name="Lipzen A."/>
            <person name="Amirebrahimi M."/>
            <person name="Yan J."/>
            <person name="Adam C."/>
            <person name="Keymanesh K."/>
            <person name="Ng V."/>
            <person name="Louie K."/>
            <person name="Northen T."/>
            <person name="Drula E."/>
            <person name="Henrissat B."/>
            <person name="Hsieh H.M."/>
            <person name="Youens-Clark K."/>
            <person name="Lutzoni F."/>
            <person name="Miadlikowska J."/>
            <person name="Eastwood D.C."/>
            <person name="Hamelin R.C."/>
            <person name="Grigoriev I.V."/>
            <person name="U'Ren J.M."/>
        </authorList>
    </citation>
    <scope>NUCLEOTIDE SEQUENCE [LARGE SCALE GENOMIC DNA]</scope>
    <source>
        <strain evidence="1 2">CBS 119005</strain>
    </source>
</reference>
<dbReference type="Proteomes" id="UP001497700">
    <property type="component" value="Unassembled WGS sequence"/>
</dbReference>
<keyword evidence="2" id="KW-1185">Reference proteome</keyword>
<sequence>MKNPLQLASPSEYANTGLVREFVRDDQSACSSADSHDPEVFDDDKLDYSGNGAGDGRSTPQTLISEGMPIPDGEGSMNEGKITKSSHVPDESLFRSMSRNGFLPGRAISHQRGTDMETKSNVIDLRKTDAQPRQHITDALYNFEKVEPSLKYTTSTPHSSLELGSVCSINVGFDEFVYRWKPGSMITFNVEPQSFPDTSYAAHATRSLEEAARKWNEGEVGVRFEKVADHEPAAFRLVYWKQNSQEPKTLAKAFLPIPSEVQRNQPQLFVYSIAFDKEKGNYNDLAKIFCHELGHVLGLRHEFAKEKESHMPCVQFGESNSSSVMNYFNHARKYRIQKSDYNDVRLFYAYKGTVYNGFRVIDVDPMYFTSPMQF</sequence>